<comment type="caution">
    <text evidence="1">The sequence shown here is derived from an EMBL/GenBank/DDBJ whole genome shotgun (WGS) entry which is preliminary data.</text>
</comment>
<evidence type="ECO:0000313" key="2">
    <source>
        <dbReference type="Proteomes" id="UP000053070"/>
    </source>
</evidence>
<protein>
    <submittedName>
        <fullName evidence="1">Uncharacterized protein</fullName>
    </submittedName>
</protein>
<dbReference type="AlphaFoldDB" id="A0A0G9MQF6"/>
<keyword evidence="2" id="KW-1185">Reference proteome</keyword>
<accession>A0A0G9MQF6</accession>
<name>A0A0G9MQF6_9SPHN</name>
<proteinExistence type="predicted"/>
<evidence type="ECO:0000313" key="1">
    <source>
        <dbReference type="EMBL" id="KLE32967.1"/>
    </source>
</evidence>
<gene>
    <name evidence="1" type="ORF">AAW01_02855</name>
</gene>
<dbReference type="Proteomes" id="UP000053070">
    <property type="component" value="Unassembled WGS sequence"/>
</dbReference>
<reference evidence="1 2" key="1">
    <citation type="submission" date="2015-04" db="EMBL/GenBank/DDBJ databases">
        <title>The draft genome sequence of Erythrobacr gangjinensis K7-2.</title>
        <authorList>
            <person name="Zhuang L."/>
            <person name="Liu Y."/>
            <person name="Shao Z."/>
        </authorList>
    </citation>
    <scope>NUCLEOTIDE SEQUENCE [LARGE SCALE GENOMIC DNA]</scope>
    <source>
        <strain evidence="1 2">K7-2</strain>
    </source>
</reference>
<dbReference type="EMBL" id="LBHC01000001">
    <property type="protein sequence ID" value="KLE32967.1"/>
    <property type="molecule type" value="Genomic_DNA"/>
</dbReference>
<organism evidence="1 2">
    <name type="scientific">Aurantiacibacter gangjinensis</name>
    <dbReference type="NCBI Taxonomy" id="502682"/>
    <lineage>
        <taxon>Bacteria</taxon>
        <taxon>Pseudomonadati</taxon>
        <taxon>Pseudomonadota</taxon>
        <taxon>Alphaproteobacteria</taxon>
        <taxon>Sphingomonadales</taxon>
        <taxon>Erythrobacteraceae</taxon>
        <taxon>Aurantiacibacter</taxon>
    </lineage>
</organism>
<sequence length="94" mass="9989">MTWYFIPARSAACRSAIPCGVAPLPSAITAVQPASFANINCRSARDLPATAGMGSSPARGRLIRAARISGRSFRHDRYARQALRGCQADAAAER</sequence>